<organism evidence="3 4">
    <name type="scientific">Roseibium litorale</name>
    <dbReference type="NCBI Taxonomy" id="2803841"/>
    <lineage>
        <taxon>Bacteria</taxon>
        <taxon>Pseudomonadati</taxon>
        <taxon>Pseudomonadota</taxon>
        <taxon>Alphaproteobacteria</taxon>
        <taxon>Hyphomicrobiales</taxon>
        <taxon>Stappiaceae</taxon>
        <taxon>Roseibium</taxon>
    </lineage>
</organism>
<accession>A0ABR9CP08</accession>
<dbReference type="Proteomes" id="UP000632063">
    <property type="component" value="Unassembled WGS sequence"/>
</dbReference>
<gene>
    <name evidence="3" type="ORF">IG616_10680</name>
</gene>
<dbReference type="InterPro" id="IPR053722">
    <property type="entry name" value="Curli_assembly_CsgC/AgfC"/>
</dbReference>
<evidence type="ECO:0000313" key="4">
    <source>
        <dbReference type="Proteomes" id="UP000632063"/>
    </source>
</evidence>
<dbReference type="InterPro" id="IPR048632">
    <property type="entry name" value="CsgH-like"/>
</dbReference>
<sequence length="136" mass="13529">MRIAPLTIAAGLTGTLALFAAGGLSAATPVSGTQSSPAACTLETSTEGGVIHVTAYAKLPGGAKGPQTASYRLSVTGGAGSNKTDISQGGEANIPATGRAPLGQLMLSRDGIYDARLQVTIGTVNYHCNETIGGRI</sequence>
<evidence type="ECO:0000256" key="1">
    <source>
        <dbReference type="SAM" id="SignalP"/>
    </source>
</evidence>
<dbReference type="NCBIfam" id="NF041112">
    <property type="entry name" value="chap_CsgH_alph"/>
    <property type="match status" value="1"/>
</dbReference>
<name>A0ABR9CP08_9HYPH</name>
<protein>
    <recommendedName>
        <fullName evidence="2">CsgH-like domain-containing protein</fullName>
    </recommendedName>
</protein>
<dbReference type="Gene3D" id="2.60.40.2420">
    <property type="match status" value="1"/>
</dbReference>
<dbReference type="RefSeq" id="WP_192148151.1">
    <property type="nucleotide sequence ID" value="NZ_JACYXI010000006.1"/>
</dbReference>
<evidence type="ECO:0000259" key="2">
    <source>
        <dbReference type="Pfam" id="PF21112"/>
    </source>
</evidence>
<reference evidence="3 4" key="2">
    <citation type="journal article" date="2021" name="Int. J. Syst. Evol. Microbiol.">
        <title>Roseibium litorale sp. nov., isolated from a tidal flat sediment and proposal for the reclassification of Labrenzia polysiphoniae as Roseibium polysiphoniae comb. nov.</title>
        <authorList>
            <person name="Liu Y."/>
            <person name="Pei T."/>
            <person name="Du J."/>
            <person name="Chao M."/>
            <person name="Deng M.R."/>
            <person name="Zhu H."/>
        </authorList>
    </citation>
    <scope>NUCLEOTIDE SEQUENCE [LARGE SCALE GENOMIC DNA]</scope>
    <source>
        <strain evidence="3 4">4C16A</strain>
    </source>
</reference>
<feature type="domain" description="CsgH-like" evidence="2">
    <location>
        <begin position="40"/>
        <end position="128"/>
    </location>
</feature>
<keyword evidence="4" id="KW-1185">Reference proteome</keyword>
<feature type="chain" id="PRO_5046304932" description="CsgH-like domain-containing protein" evidence="1">
    <location>
        <begin position="27"/>
        <end position="136"/>
    </location>
</feature>
<reference evidence="4" key="1">
    <citation type="submission" date="2020-09" db="EMBL/GenBank/DDBJ databases">
        <title>The genome sequence of strain Labrenzia suaedae 4C16A.</title>
        <authorList>
            <person name="Liu Y."/>
        </authorList>
    </citation>
    <scope>NUCLEOTIDE SEQUENCE [LARGE SCALE GENOMIC DNA]</scope>
    <source>
        <strain evidence="4">4C16A</strain>
    </source>
</reference>
<evidence type="ECO:0000313" key="3">
    <source>
        <dbReference type="EMBL" id="MBD8892017.1"/>
    </source>
</evidence>
<keyword evidence="1" id="KW-0732">Signal</keyword>
<dbReference type="Pfam" id="PF21112">
    <property type="entry name" value="CsgH"/>
    <property type="match status" value="1"/>
</dbReference>
<dbReference type="InterPro" id="IPR047726">
    <property type="entry name" value="CsgH_dom"/>
</dbReference>
<proteinExistence type="predicted"/>
<comment type="caution">
    <text evidence="3">The sequence shown here is derived from an EMBL/GenBank/DDBJ whole genome shotgun (WGS) entry which is preliminary data.</text>
</comment>
<feature type="signal peptide" evidence="1">
    <location>
        <begin position="1"/>
        <end position="26"/>
    </location>
</feature>
<dbReference type="EMBL" id="JACYXI010000006">
    <property type="protein sequence ID" value="MBD8892017.1"/>
    <property type="molecule type" value="Genomic_DNA"/>
</dbReference>